<sequence length="840" mass="88466">MSNRWIRGAAAICALGLTGVTVAANASAATPSPTPTPSTSTTPEAAATPEATPTPDATPEVTPQACTPAETLSLINFNDFHGRLAPEYPDTIGVVGDIEKLRAEAGEENSLLLSAGDNIGGSLFPSFSQDDDPAIEFLNAIELDAAAVGNHEFDRGYADLRERIDGGGERTQAGFPYLGANVYGAGTQDPVLEEYATFEKAGVQVAVIGAVTGATAGMVSPAGIEDIEFGDPVEAVNRVAAQLSDGDESNGEADIIIAEYHDGGPSSGDLDSNMANANFEKMSTQTSPEVDAIFQGHTHQEYAYDAPIEGTDRTRPVLQAKSYFEALGHVQLEIDAEGNVCSYTAENIESTMTADEAADQYPRAAAAAQILERTLNEASVIGSQVVGEATAPITRATGADGSENRLAESTLTNMVAQQFKEVLGNEDANFIGIQNPGGTRDDIDAGEITYEEAAKVLPFANSLMTTELTGAQFKTVLEQQWQRDENGEPLAEGRPFLALGLSDNVTYTYDESREMDDRITGIWINGEPIDPEATYTVGSGNFLIDGGDQFYELANGANRTDTGRVDLEAWTEWLESNSPLNPDFARRGVSVTDVPEVLVHDEPGTISLGVPVDGGVAPDTLTTASTDVPDPATVTARIGDVVIGEGTVTDNMITDMELIVPAEVEPGMHVIEFTVDPNGTVIRVPMVIEAAEEQVDPNMVTHLSYDTSCTPADGSREYTPGETYTWVACNAFGEPVANTEFKVFETADNNAANLEQGNLVDTLTTNDKGEFQMTIPEAGYIGAVSTVTPEVRVIVGQNPTTGEPITEDPVKPGEPGAGDKPGKPGKPGGPSKGGLPKTGL</sequence>
<dbReference type="OrthoDB" id="1016457at2"/>
<dbReference type="GO" id="GO:0009166">
    <property type="term" value="P:nucleotide catabolic process"/>
    <property type="evidence" value="ECO:0007669"/>
    <property type="project" value="InterPro"/>
</dbReference>
<dbReference type="Proteomes" id="UP000316196">
    <property type="component" value="Unassembled WGS sequence"/>
</dbReference>
<keyword evidence="7" id="KW-1185">Reference proteome</keyword>
<reference evidence="6 7" key="1">
    <citation type="submission" date="2019-06" db="EMBL/GenBank/DDBJ databases">
        <title>Sequencing the genomes of 1000 actinobacteria strains.</title>
        <authorList>
            <person name="Klenk H.-P."/>
        </authorList>
    </citation>
    <scope>NUCLEOTIDE SEQUENCE [LARGE SCALE GENOMIC DNA]</scope>
    <source>
        <strain evidence="6 7">DSM 8251</strain>
    </source>
</reference>
<evidence type="ECO:0000256" key="2">
    <source>
        <dbReference type="SAM" id="MobiDB-lite"/>
    </source>
</evidence>
<dbReference type="InterPro" id="IPR004843">
    <property type="entry name" value="Calcineurin-like_PHP"/>
</dbReference>
<dbReference type="SUPFAM" id="SSF55816">
    <property type="entry name" value="5'-nucleotidase (syn. UDP-sugar hydrolase), C-terminal domain"/>
    <property type="match status" value="1"/>
</dbReference>
<accession>A0A542ZDL8</accession>
<dbReference type="PANTHER" id="PTHR11575">
    <property type="entry name" value="5'-NUCLEOTIDASE-RELATED"/>
    <property type="match status" value="1"/>
</dbReference>
<dbReference type="InterPro" id="IPR006179">
    <property type="entry name" value="5_nucleotidase/apyrase"/>
</dbReference>
<dbReference type="Pfam" id="PF00149">
    <property type="entry name" value="Metallophos"/>
    <property type="match status" value="1"/>
</dbReference>
<organism evidence="6 7">
    <name type="scientific">Propioniferax innocua</name>
    <dbReference type="NCBI Taxonomy" id="1753"/>
    <lineage>
        <taxon>Bacteria</taxon>
        <taxon>Bacillati</taxon>
        <taxon>Actinomycetota</taxon>
        <taxon>Actinomycetes</taxon>
        <taxon>Propionibacteriales</taxon>
        <taxon>Propionibacteriaceae</taxon>
        <taxon>Propioniferax</taxon>
    </lineage>
</organism>
<evidence type="ECO:0000256" key="3">
    <source>
        <dbReference type="SAM" id="SignalP"/>
    </source>
</evidence>
<keyword evidence="1 3" id="KW-0732">Signal</keyword>
<evidence type="ECO:0000259" key="4">
    <source>
        <dbReference type="Pfam" id="PF00149"/>
    </source>
</evidence>
<feature type="domain" description="Calcineurin-like phosphoesterase" evidence="4">
    <location>
        <begin position="77"/>
        <end position="300"/>
    </location>
</feature>
<dbReference type="AlphaFoldDB" id="A0A542ZDL8"/>
<dbReference type="InterPro" id="IPR029052">
    <property type="entry name" value="Metallo-depent_PP-like"/>
</dbReference>
<dbReference type="GO" id="GO:0008253">
    <property type="term" value="F:5'-nucleotidase activity"/>
    <property type="evidence" value="ECO:0007669"/>
    <property type="project" value="TreeGrafter"/>
</dbReference>
<dbReference type="PANTHER" id="PTHR11575:SF24">
    <property type="entry name" value="5'-NUCLEOTIDASE"/>
    <property type="match status" value="1"/>
</dbReference>
<feature type="domain" description="5'-Nucleotidase C-terminal" evidence="5">
    <location>
        <begin position="385"/>
        <end position="550"/>
    </location>
</feature>
<feature type="chain" id="PRO_5022085659" evidence="3">
    <location>
        <begin position="29"/>
        <end position="840"/>
    </location>
</feature>
<dbReference type="PRINTS" id="PR01607">
    <property type="entry name" value="APYRASEFAMLY"/>
</dbReference>
<dbReference type="Gene3D" id="3.90.780.10">
    <property type="entry name" value="5'-Nucleotidase, C-terminal domain"/>
    <property type="match status" value="1"/>
</dbReference>
<dbReference type="InterPro" id="IPR008334">
    <property type="entry name" value="5'-Nucleotdase_C"/>
</dbReference>
<dbReference type="RefSeq" id="WP_142094159.1">
    <property type="nucleotide sequence ID" value="NZ_BAAAMD010000002.1"/>
</dbReference>
<proteinExistence type="predicted"/>
<dbReference type="EMBL" id="VFOR01000002">
    <property type="protein sequence ID" value="TQL58360.1"/>
    <property type="molecule type" value="Genomic_DNA"/>
</dbReference>
<dbReference type="Gene3D" id="3.60.21.10">
    <property type="match status" value="1"/>
</dbReference>
<feature type="region of interest" description="Disordered" evidence="2">
    <location>
        <begin position="27"/>
        <end position="63"/>
    </location>
</feature>
<dbReference type="GO" id="GO:0008768">
    <property type="term" value="F:UDP-sugar diphosphatase activity"/>
    <property type="evidence" value="ECO:0007669"/>
    <property type="project" value="TreeGrafter"/>
</dbReference>
<dbReference type="InterPro" id="IPR036907">
    <property type="entry name" value="5'-Nucleotdase_C_sf"/>
</dbReference>
<feature type="region of interest" description="Disordered" evidence="2">
    <location>
        <begin position="797"/>
        <end position="840"/>
    </location>
</feature>
<dbReference type="SUPFAM" id="SSF56300">
    <property type="entry name" value="Metallo-dependent phosphatases"/>
    <property type="match status" value="1"/>
</dbReference>
<comment type="caution">
    <text evidence="6">The sequence shown here is derived from an EMBL/GenBank/DDBJ whole genome shotgun (WGS) entry which is preliminary data.</text>
</comment>
<feature type="signal peptide" evidence="3">
    <location>
        <begin position="1"/>
        <end position="28"/>
    </location>
</feature>
<dbReference type="GO" id="GO:0030288">
    <property type="term" value="C:outer membrane-bounded periplasmic space"/>
    <property type="evidence" value="ECO:0007669"/>
    <property type="project" value="TreeGrafter"/>
</dbReference>
<evidence type="ECO:0000259" key="5">
    <source>
        <dbReference type="Pfam" id="PF02872"/>
    </source>
</evidence>
<name>A0A542ZDL8_9ACTN</name>
<protein>
    <submittedName>
        <fullName evidence="6">5'-nucleotidase</fullName>
    </submittedName>
</protein>
<evidence type="ECO:0000313" key="7">
    <source>
        <dbReference type="Proteomes" id="UP000316196"/>
    </source>
</evidence>
<evidence type="ECO:0000256" key="1">
    <source>
        <dbReference type="ARBA" id="ARBA00022729"/>
    </source>
</evidence>
<dbReference type="Pfam" id="PF02872">
    <property type="entry name" value="5_nucleotid_C"/>
    <property type="match status" value="1"/>
</dbReference>
<gene>
    <name evidence="6" type="ORF">FB460_2221</name>
</gene>
<evidence type="ECO:0000313" key="6">
    <source>
        <dbReference type="EMBL" id="TQL58360.1"/>
    </source>
</evidence>